<proteinExistence type="predicted"/>
<dbReference type="EMBL" id="BONZ01000075">
    <property type="protein sequence ID" value="GIH19021.1"/>
    <property type="molecule type" value="Genomic_DNA"/>
</dbReference>
<sequence>MNRARLLPLVVPAVLAVAFAALIGRGGSDVTKARLEHAIAPTFANLYVQRATILGEPGITVTTIAASASCDRGGPTVRDVGPGPDWICQITFHDDHGQTQNGKFEVQAKADATYVAGGPSKLVGQATLTDKAGRTVPNPVFEFDGAYDPNS</sequence>
<protein>
    <submittedName>
        <fullName evidence="1">Uncharacterized protein</fullName>
    </submittedName>
</protein>
<accession>A0A8J3QYT2</accession>
<evidence type="ECO:0000313" key="1">
    <source>
        <dbReference type="EMBL" id="GIH19021.1"/>
    </source>
</evidence>
<dbReference type="Proteomes" id="UP000642748">
    <property type="component" value="Unassembled WGS sequence"/>
</dbReference>
<keyword evidence="2" id="KW-1185">Reference proteome</keyword>
<organism evidence="1 2">
    <name type="scientific">Rugosimonospora africana</name>
    <dbReference type="NCBI Taxonomy" id="556532"/>
    <lineage>
        <taxon>Bacteria</taxon>
        <taxon>Bacillati</taxon>
        <taxon>Actinomycetota</taxon>
        <taxon>Actinomycetes</taxon>
        <taxon>Micromonosporales</taxon>
        <taxon>Micromonosporaceae</taxon>
        <taxon>Rugosimonospora</taxon>
    </lineage>
</organism>
<evidence type="ECO:0000313" key="2">
    <source>
        <dbReference type="Proteomes" id="UP000642748"/>
    </source>
</evidence>
<gene>
    <name evidence="1" type="ORF">Raf01_71930</name>
</gene>
<dbReference type="RefSeq" id="WP_203922494.1">
    <property type="nucleotide sequence ID" value="NZ_BONZ01000075.1"/>
</dbReference>
<comment type="caution">
    <text evidence="1">The sequence shown here is derived from an EMBL/GenBank/DDBJ whole genome shotgun (WGS) entry which is preliminary data.</text>
</comment>
<reference evidence="1" key="1">
    <citation type="submission" date="2021-01" db="EMBL/GenBank/DDBJ databases">
        <title>Whole genome shotgun sequence of Rugosimonospora africana NBRC 104875.</title>
        <authorList>
            <person name="Komaki H."/>
            <person name="Tamura T."/>
        </authorList>
    </citation>
    <scope>NUCLEOTIDE SEQUENCE</scope>
    <source>
        <strain evidence="1">NBRC 104875</strain>
    </source>
</reference>
<name>A0A8J3QYT2_9ACTN</name>
<dbReference type="AlphaFoldDB" id="A0A8J3QYT2"/>